<accession>X1GYP1</accession>
<comment type="caution">
    <text evidence="2">The sequence shown here is derived from an EMBL/GenBank/DDBJ whole genome shotgun (WGS) entry which is preliminary data.</text>
</comment>
<evidence type="ECO:0000313" key="2">
    <source>
        <dbReference type="EMBL" id="GAH46744.1"/>
    </source>
</evidence>
<dbReference type="GO" id="GO:0004853">
    <property type="term" value="F:uroporphyrinogen decarboxylase activity"/>
    <property type="evidence" value="ECO:0007669"/>
    <property type="project" value="InterPro"/>
</dbReference>
<dbReference type="AlphaFoldDB" id="X1GYP1"/>
<sequence length="119" mass="13205">AHEFGWPVIYHTDGNLGELLPLLLETGIDAIQPIEAKAGNDVRYLKKKYARKVTLFGNIDVQVLSEGNPGRIEAEIRGKLAVAKVGGGYIYHSDHSVPPTVSLEAYRFAMECVERYGKY</sequence>
<evidence type="ECO:0000259" key="1">
    <source>
        <dbReference type="Pfam" id="PF01208"/>
    </source>
</evidence>
<protein>
    <recommendedName>
        <fullName evidence="1">Uroporphyrinogen decarboxylase (URO-D) domain-containing protein</fullName>
    </recommendedName>
</protein>
<organism evidence="2">
    <name type="scientific">marine sediment metagenome</name>
    <dbReference type="NCBI Taxonomy" id="412755"/>
    <lineage>
        <taxon>unclassified sequences</taxon>
        <taxon>metagenomes</taxon>
        <taxon>ecological metagenomes</taxon>
    </lineage>
</organism>
<dbReference type="EMBL" id="BARU01009021">
    <property type="protein sequence ID" value="GAH46744.1"/>
    <property type="molecule type" value="Genomic_DNA"/>
</dbReference>
<dbReference type="Gene3D" id="3.20.20.210">
    <property type="match status" value="1"/>
</dbReference>
<feature type="domain" description="Uroporphyrinogen decarboxylase (URO-D)" evidence="1">
    <location>
        <begin position="6"/>
        <end position="116"/>
    </location>
</feature>
<dbReference type="InterPro" id="IPR000257">
    <property type="entry name" value="Uroporphyrinogen_deCOase"/>
</dbReference>
<proteinExistence type="predicted"/>
<dbReference type="SUPFAM" id="SSF51726">
    <property type="entry name" value="UROD/MetE-like"/>
    <property type="match status" value="1"/>
</dbReference>
<dbReference type="InterPro" id="IPR038071">
    <property type="entry name" value="UROD/MetE-like_sf"/>
</dbReference>
<name>X1GYP1_9ZZZZ</name>
<feature type="non-terminal residue" evidence="2">
    <location>
        <position position="1"/>
    </location>
</feature>
<dbReference type="GO" id="GO:0006779">
    <property type="term" value="P:porphyrin-containing compound biosynthetic process"/>
    <property type="evidence" value="ECO:0007669"/>
    <property type="project" value="InterPro"/>
</dbReference>
<gene>
    <name evidence="2" type="ORF">S03H2_17480</name>
</gene>
<dbReference type="Pfam" id="PF01208">
    <property type="entry name" value="URO-D"/>
    <property type="match status" value="1"/>
</dbReference>
<reference evidence="2" key="1">
    <citation type="journal article" date="2014" name="Front. Microbiol.">
        <title>High frequency of phylogenetically diverse reductive dehalogenase-homologous genes in deep subseafloor sedimentary metagenomes.</title>
        <authorList>
            <person name="Kawai M."/>
            <person name="Futagami T."/>
            <person name="Toyoda A."/>
            <person name="Takaki Y."/>
            <person name="Nishi S."/>
            <person name="Hori S."/>
            <person name="Arai W."/>
            <person name="Tsubouchi T."/>
            <person name="Morono Y."/>
            <person name="Uchiyama I."/>
            <person name="Ito T."/>
            <person name="Fujiyama A."/>
            <person name="Inagaki F."/>
            <person name="Takami H."/>
        </authorList>
    </citation>
    <scope>NUCLEOTIDE SEQUENCE</scope>
    <source>
        <strain evidence="2">Expedition CK06-06</strain>
    </source>
</reference>